<dbReference type="InterPro" id="IPR028098">
    <property type="entry name" value="Glyco_trans_4-like_N"/>
</dbReference>
<organism evidence="2">
    <name type="scientific">Ruegeria sp. PrR005</name>
    <dbReference type="NCBI Taxonomy" id="2706882"/>
    <lineage>
        <taxon>Bacteria</taxon>
        <taxon>Pseudomonadati</taxon>
        <taxon>Pseudomonadota</taxon>
        <taxon>Alphaproteobacteria</taxon>
        <taxon>Rhodobacterales</taxon>
        <taxon>Roseobacteraceae</taxon>
        <taxon>Ruegeria</taxon>
    </lineage>
</organism>
<proteinExistence type="predicted"/>
<dbReference type="AlphaFoldDB" id="A0A6B2NJE6"/>
<dbReference type="Pfam" id="PF13692">
    <property type="entry name" value="Glyco_trans_1_4"/>
    <property type="match status" value="1"/>
</dbReference>
<reference evidence="2" key="1">
    <citation type="submission" date="2020-02" db="EMBL/GenBank/DDBJ databases">
        <title>Delineation of the pyrene-degrading pathway in Roseobacter clade bacteria by genomic analysis.</title>
        <authorList>
            <person name="Zhou H."/>
            <person name="Wang H."/>
        </authorList>
    </citation>
    <scope>NUCLEOTIDE SEQUENCE</scope>
    <source>
        <strain evidence="2">PrR005</strain>
    </source>
</reference>
<sequence>MAPHILFIANEVLGWSSYAEQCSSALMARDDIRATVLRRKLPRYKTMLMRRHADGELARKLRPLDPISAHAGFLGQDIRIAIQKHKPDLVHVAAHWPAGALPIGADAPAMSVALDCTRAAIGRDLPLPGWSTKECRTEAALLARADHVFCMSGWAAQSVVRDYGVAAERVTVQVPSLSPDHWPKQVPATDRLPQILFVGNDLSRKGAHRLAGWVNGPLKGLCHLHIVSKAPDPGLAGPAVTYHGRVPHDRLMSDIFPQMDIFCLPTRLDMSPHVLVEAAAAGLPAVASRICGTLDLVRDKETGVLLDPDDDEGFVLALKQLIADPALRQKMALEARALARRTFDSQVNFDRMIDILVEVVRNRGVMR</sequence>
<dbReference type="PANTHER" id="PTHR12526:SF590">
    <property type="entry name" value="ALPHA-MALTOSE-1-PHOSPHATE SYNTHASE"/>
    <property type="match status" value="1"/>
</dbReference>
<dbReference type="SUPFAM" id="SSF53756">
    <property type="entry name" value="UDP-Glycosyltransferase/glycogen phosphorylase"/>
    <property type="match status" value="1"/>
</dbReference>
<dbReference type="PANTHER" id="PTHR12526">
    <property type="entry name" value="GLYCOSYLTRANSFERASE"/>
    <property type="match status" value="1"/>
</dbReference>
<dbReference type="RefSeq" id="WP_164126910.1">
    <property type="nucleotide sequence ID" value="NZ_JAAGOX010000002.1"/>
</dbReference>
<dbReference type="EMBL" id="JAAGOX010000002">
    <property type="protein sequence ID" value="NDW43548.1"/>
    <property type="molecule type" value="Genomic_DNA"/>
</dbReference>
<keyword evidence="2" id="KW-0808">Transferase</keyword>
<gene>
    <name evidence="2" type="ORF">G0P99_01085</name>
</gene>
<evidence type="ECO:0000259" key="1">
    <source>
        <dbReference type="Pfam" id="PF13439"/>
    </source>
</evidence>
<comment type="caution">
    <text evidence="2">The sequence shown here is derived from an EMBL/GenBank/DDBJ whole genome shotgun (WGS) entry which is preliminary data.</text>
</comment>
<dbReference type="Gene3D" id="3.40.50.2000">
    <property type="entry name" value="Glycogen Phosphorylase B"/>
    <property type="match status" value="2"/>
</dbReference>
<dbReference type="Pfam" id="PF13439">
    <property type="entry name" value="Glyco_transf_4"/>
    <property type="match status" value="1"/>
</dbReference>
<dbReference type="CDD" id="cd03801">
    <property type="entry name" value="GT4_PimA-like"/>
    <property type="match status" value="1"/>
</dbReference>
<feature type="domain" description="Glycosyltransferase subfamily 4-like N-terminal" evidence="1">
    <location>
        <begin position="30"/>
        <end position="172"/>
    </location>
</feature>
<dbReference type="GO" id="GO:0016757">
    <property type="term" value="F:glycosyltransferase activity"/>
    <property type="evidence" value="ECO:0007669"/>
    <property type="project" value="UniProtKB-ARBA"/>
</dbReference>
<accession>A0A6B2NJE6</accession>
<name>A0A6B2NJE6_9RHOB</name>
<evidence type="ECO:0000313" key="2">
    <source>
        <dbReference type="EMBL" id="NDW43548.1"/>
    </source>
</evidence>
<protein>
    <submittedName>
        <fullName evidence="2">Glycosyltransferase family 4 protein</fullName>
    </submittedName>
</protein>